<evidence type="ECO:0000256" key="8">
    <source>
        <dbReference type="PROSITE-ProRule" id="PRU00027"/>
    </source>
</evidence>
<dbReference type="STRING" id="94130.A0A2Z6RFW9"/>
<name>A0A2Z6RFW9_9GLOM</name>
<reference evidence="10 11" key="1">
    <citation type="submission" date="2017-11" db="EMBL/GenBank/DDBJ databases">
        <title>The genome of Rhizophagus clarus HR1 reveals common genetic basis of auxotrophy among arbuscular mycorrhizal fungi.</title>
        <authorList>
            <person name="Kobayashi Y."/>
        </authorList>
    </citation>
    <scope>NUCLEOTIDE SEQUENCE [LARGE SCALE GENOMIC DNA]</scope>
    <source>
        <strain evidence="10 11">HR1</strain>
    </source>
</reference>
<evidence type="ECO:0000256" key="5">
    <source>
        <dbReference type="ARBA" id="ARBA00023015"/>
    </source>
</evidence>
<comment type="caution">
    <text evidence="10">The sequence shown here is derived from an EMBL/GenBank/DDBJ whole genome shotgun (WGS) entry which is preliminary data.</text>
</comment>
<comment type="subcellular location">
    <subcellularLocation>
        <location evidence="1">Nucleus</location>
    </subcellularLocation>
</comment>
<dbReference type="InterPro" id="IPR052035">
    <property type="entry name" value="ZnF_BED_domain_contain"/>
</dbReference>
<gene>
    <name evidence="10" type="ORF">RclHR1_04250002</name>
</gene>
<evidence type="ECO:0000256" key="4">
    <source>
        <dbReference type="ARBA" id="ARBA00022833"/>
    </source>
</evidence>
<dbReference type="InterPro" id="IPR007021">
    <property type="entry name" value="DUF659"/>
</dbReference>
<dbReference type="GO" id="GO:0003677">
    <property type="term" value="F:DNA binding"/>
    <property type="evidence" value="ECO:0007669"/>
    <property type="project" value="InterPro"/>
</dbReference>
<dbReference type="GO" id="GO:0005634">
    <property type="term" value="C:nucleus"/>
    <property type="evidence" value="ECO:0007669"/>
    <property type="project" value="UniProtKB-SubCell"/>
</dbReference>
<accession>A0A2Z6RFW9</accession>
<keyword evidence="5" id="KW-0805">Transcription regulation</keyword>
<evidence type="ECO:0000313" key="11">
    <source>
        <dbReference type="Proteomes" id="UP000247702"/>
    </source>
</evidence>
<keyword evidence="4" id="KW-0862">Zinc</keyword>
<dbReference type="GO" id="GO:0008270">
    <property type="term" value="F:zinc ion binding"/>
    <property type="evidence" value="ECO:0007669"/>
    <property type="project" value="UniProtKB-KW"/>
</dbReference>
<dbReference type="Proteomes" id="UP000247702">
    <property type="component" value="Unassembled WGS sequence"/>
</dbReference>
<evidence type="ECO:0000259" key="9">
    <source>
        <dbReference type="PROSITE" id="PS50808"/>
    </source>
</evidence>
<dbReference type="PROSITE" id="PS50808">
    <property type="entry name" value="ZF_BED"/>
    <property type="match status" value="1"/>
</dbReference>
<protein>
    <recommendedName>
        <fullName evidence="9">BED-type domain-containing protein</fullName>
    </recommendedName>
</protein>
<evidence type="ECO:0000256" key="1">
    <source>
        <dbReference type="ARBA" id="ARBA00004123"/>
    </source>
</evidence>
<dbReference type="InterPro" id="IPR012337">
    <property type="entry name" value="RNaseH-like_sf"/>
</dbReference>
<keyword evidence="7" id="KW-0539">Nucleus</keyword>
<evidence type="ECO:0000256" key="2">
    <source>
        <dbReference type="ARBA" id="ARBA00022723"/>
    </source>
</evidence>
<keyword evidence="3 8" id="KW-0863">Zinc-finger</keyword>
<proteinExistence type="predicted"/>
<sequence length="631" mass="72808">MIYDDLDYLNINLDDTSTILDDAENSIQRKLGKKKDKVWDYFNVIDIPNNPHKGATCKYCSQSWKRGKPIEMKSHLALRCPKVTHSVKMEYLYAMSSEDIPKQSTNNRKNNSNEIDIAKVNKTLIRFFVCCGIPFSVVDSPFFQDFVKSLCFEYELPKRTALSTTYLNEEAANILLKIEEELHESRNLTLVIEDVGKDKFIAVVSDGEAAIQSAKRRVTNKYPHIMPIRCIAHHINLVTKDIISIEWAKKTLQNCQKIVSFFHDVHRAGAILHNEIKNSFSKGNLKSSVKTCWSTILSEQPDIFVNAVKTKAIIQNRQFWHDVEQLKMILGPAKNAVKALELNTTTLADCFIELLKMAQAISAISFQNHDFKQKCIAIFNKRWKEFDINIYMLAFFLHPKYRATCFQQNIFKSVIMREAINIWKNQCGGGKESSNYLLIQLGIYRNKEPPFDDPYVVGISTPINWWTSVELKKREDPIRKLALRMHGIMPHNADCERVFSILGWFLTMAQMHSYLIMNAKSELKYINDEITLEELDQTLNQVALSINNGIDLFDNENDENLVNFEDINEIEEAVDLEGVNNNELEITNFIDLSTSLLNNREDEKDEEVSIMNHGDLNFDVDELIDRFEESI</sequence>
<dbReference type="AlphaFoldDB" id="A0A2Z6RFW9"/>
<dbReference type="EMBL" id="BEXD01003613">
    <property type="protein sequence ID" value="GBC01586.1"/>
    <property type="molecule type" value="Genomic_DNA"/>
</dbReference>
<dbReference type="InterPro" id="IPR003656">
    <property type="entry name" value="Znf_BED"/>
</dbReference>
<evidence type="ECO:0000256" key="3">
    <source>
        <dbReference type="ARBA" id="ARBA00022771"/>
    </source>
</evidence>
<evidence type="ECO:0000256" key="7">
    <source>
        <dbReference type="ARBA" id="ARBA00023242"/>
    </source>
</evidence>
<dbReference type="PANTHER" id="PTHR46481">
    <property type="entry name" value="ZINC FINGER BED DOMAIN-CONTAINING PROTEIN 4"/>
    <property type="match status" value="1"/>
</dbReference>
<keyword evidence="6" id="KW-0804">Transcription</keyword>
<feature type="domain" description="BED-type" evidence="9">
    <location>
        <begin position="33"/>
        <end position="87"/>
    </location>
</feature>
<evidence type="ECO:0000313" key="10">
    <source>
        <dbReference type="EMBL" id="GBC01586.1"/>
    </source>
</evidence>
<evidence type="ECO:0000256" key="6">
    <source>
        <dbReference type="ARBA" id="ARBA00023163"/>
    </source>
</evidence>
<dbReference type="SUPFAM" id="SSF53098">
    <property type="entry name" value="Ribonuclease H-like"/>
    <property type="match status" value="1"/>
</dbReference>
<dbReference type="Pfam" id="PF04937">
    <property type="entry name" value="DUF659"/>
    <property type="match status" value="1"/>
</dbReference>
<dbReference type="PANTHER" id="PTHR46481:SF10">
    <property type="entry name" value="ZINC FINGER BED DOMAIN-CONTAINING PROTEIN 39"/>
    <property type="match status" value="1"/>
</dbReference>
<keyword evidence="11" id="KW-1185">Reference proteome</keyword>
<keyword evidence="2" id="KW-0479">Metal-binding</keyword>
<organism evidence="10 11">
    <name type="scientific">Rhizophagus clarus</name>
    <dbReference type="NCBI Taxonomy" id="94130"/>
    <lineage>
        <taxon>Eukaryota</taxon>
        <taxon>Fungi</taxon>
        <taxon>Fungi incertae sedis</taxon>
        <taxon>Mucoromycota</taxon>
        <taxon>Glomeromycotina</taxon>
        <taxon>Glomeromycetes</taxon>
        <taxon>Glomerales</taxon>
        <taxon>Glomeraceae</taxon>
        <taxon>Rhizophagus</taxon>
    </lineage>
</organism>